<evidence type="ECO:0000256" key="2">
    <source>
        <dbReference type="ARBA" id="ARBA00022630"/>
    </source>
</evidence>
<dbReference type="Gene3D" id="3.40.50.80">
    <property type="entry name" value="Nucleotide-binding domain of ferredoxin-NADP reductase (FNR) module"/>
    <property type="match status" value="1"/>
</dbReference>
<dbReference type="InterPro" id="IPR001709">
    <property type="entry name" value="Flavoprot_Pyr_Nucl_cyt_Rdtase"/>
</dbReference>
<dbReference type="OrthoDB" id="1688044at2759"/>
<reference evidence="8" key="1">
    <citation type="submission" date="2025-08" db="UniProtKB">
        <authorList>
            <consortium name="RefSeq"/>
        </authorList>
    </citation>
    <scope>IDENTIFICATION</scope>
    <source>
        <tissue evidence="8">Fruit stalk</tissue>
    </source>
</reference>
<comment type="cofactor">
    <cofactor evidence="1">
        <name>FAD</name>
        <dbReference type="ChEBI" id="CHEBI:57692"/>
    </cofactor>
</comment>
<dbReference type="Pfam" id="PF00175">
    <property type="entry name" value="NAD_binding_1"/>
    <property type="match status" value="1"/>
</dbReference>
<name>A0A6P6AM90_DURZI</name>
<keyword evidence="7" id="KW-1185">Reference proteome</keyword>
<gene>
    <name evidence="8" type="primary">LOC111310861</name>
</gene>
<evidence type="ECO:0000313" key="8">
    <source>
        <dbReference type="RefSeq" id="XP_022765976.1"/>
    </source>
</evidence>
<dbReference type="InterPro" id="IPR039261">
    <property type="entry name" value="FNR_nucleotide-bd"/>
</dbReference>
<dbReference type="PANTHER" id="PTHR43314">
    <property type="match status" value="1"/>
</dbReference>
<keyword evidence="5" id="KW-0560">Oxidoreductase</keyword>
<proteinExistence type="predicted"/>
<dbReference type="AlphaFoldDB" id="A0A6P6AM90"/>
<evidence type="ECO:0000256" key="3">
    <source>
        <dbReference type="ARBA" id="ARBA00022827"/>
    </source>
</evidence>
<dbReference type="SUPFAM" id="SSF52343">
    <property type="entry name" value="Ferredoxin reductase-like, C-terminal NADP-linked domain"/>
    <property type="match status" value="1"/>
</dbReference>
<dbReference type="KEGG" id="dzi:111310861"/>
<feature type="domain" description="Oxidoreductase FAD/NAD(P)-binding" evidence="6">
    <location>
        <begin position="68"/>
        <end position="115"/>
    </location>
</feature>
<dbReference type="RefSeq" id="XP_022765976.1">
    <property type="nucleotide sequence ID" value="XM_022910241.1"/>
</dbReference>
<evidence type="ECO:0000259" key="6">
    <source>
        <dbReference type="Pfam" id="PF00175"/>
    </source>
</evidence>
<evidence type="ECO:0000256" key="1">
    <source>
        <dbReference type="ARBA" id="ARBA00001974"/>
    </source>
</evidence>
<evidence type="ECO:0000256" key="4">
    <source>
        <dbReference type="ARBA" id="ARBA00022857"/>
    </source>
</evidence>
<dbReference type="InterPro" id="IPR015701">
    <property type="entry name" value="FNR"/>
</dbReference>
<keyword evidence="2" id="KW-0285">Flavoprotein</keyword>
<protein>
    <submittedName>
        <fullName evidence="8">Ferredoxin--NADP reductase, chloroplastic-like</fullName>
    </submittedName>
</protein>
<organism evidence="7 8">
    <name type="scientific">Durio zibethinus</name>
    <name type="common">Durian</name>
    <dbReference type="NCBI Taxonomy" id="66656"/>
    <lineage>
        <taxon>Eukaryota</taxon>
        <taxon>Viridiplantae</taxon>
        <taxon>Streptophyta</taxon>
        <taxon>Embryophyta</taxon>
        <taxon>Tracheophyta</taxon>
        <taxon>Spermatophyta</taxon>
        <taxon>Magnoliopsida</taxon>
        <taxon>eudicotyledons</taxon>
        <taxon>Gunneridae</taxon>
        <taxon>Pentapetalae</taxon>
        <taxon>rosids</taxon>
        <taxon>malvids</taxon>
        <taxon>Malvales</taxon>
        <taxon>Malvaceae</taxon>
        <taxon>Helicteroideae</taxon>
        <taxon>Durio</taxon>
    </lineage>
</organism>
<evidence type="ECO:0000313" key="7">
    <source>
        <dbReference type="Proteomes" id="UP000515121"/>
    </source>
</evidence>
<dbReference type="GeneID" id="111310861"/>
<sequence length="133" mass="15369">MTIIVMFSKFQVDTFVMELIDPRENFLMLNIITCNRHCDLKPGTEVKITGTVGKEMLMPIDPNATIIMLATGTGIAPFRSFLWKMFFEKHDDYNFNGLAWLFLGVPTSSSLLYKETSFLNLYIFIYSFSVWNI</sequence>
<dbReference type="InterPro" id="IPR001433">
    <property type="entry name" value="OxRdtase_FAD/NAD-bd"/>
</dbReference>
<keyword evidence="3" id="KW-0274">FAD</keyword>
<keyword evidence="4" id="KW-0521">NADP</keyword>
<evidence type="ECO:0000256" key="5">
    <source>
        <dbReference type="ARBA" id="ARBA00023002"/>
    </source>
</evidence>
<dbReference type="PRINTS" id="PR00371">
    <property type="entry name" value="FPNCR"/>
</dbReference>
<dbReference type="GO" id="GO:0016491">
    <property type="term" value="F:oxidoreductase activity"/>
    <property type="evidence" value="ECO:0007669"/>
    <property type="project" value="UniProtKB-KW"/>
</dbReference>
<accession>A0A6P6AM90</accession>
<dbReference type="Proteomes" id="UP000515121">
    <property type="component" value="Unplaced"/>
</dbReference>